<dbReference type="GO" id="GO:0003677">
    <property type="term" value="F:DNA binding"/>
    <property type="evidence" value="ECO:0007669"/>
    <property type="project" value="InterPro"/>
</dbReference>
<reference evidence="11" key="1">
    <citation type="journal article" date="2020" name="Stud. Mycol.">
        <title>101 Dothideomycetes genomes: a test case for predicting lifestyles and emergence of pathogens.</title>
        <authorList>
            <person name="Haridas S."/>
            <person name="Albert R."/>
            <person name="Binder M."/>
            <person name="Bloem J."/>
            <person name="Labutti K."/>
            <person name="Salamov A."/>
            <person name="Andreopoulos B."/>
            <person name="Baker S."/>
            <person name="Barry K."/>
            <person name="Bills G."/>
            <person name="Bluhm B."/>
            <person name="Cannon C."/>
            <person name="Castanera R."/>
            <person name="Culley D."/>
            <person name="Daum C."/>
            <person name="Ezra D."/>
            <person name="Gonzalez J."/>
            <person name="Henrissat B."/>
            <person name="Kuo A."/>
            <person name="Liang C."/>
            <person name="Lipzen A."/>
            <person name="Lutzoni F."/>
            <person name="Magnuson J."/>
            <person name="Mondo S."/>
            <person name="Nolan M."/>
            <person name="Ohm R."/>
            <person name="Pangilinan J."/>
            <person name="Park H.-J."/>
            <person name="Ramirez L."/>
            <person name="Alfaro M."/>
            <person name="Sun H."/>
            <person name="Tritt A."/>
            <person name="Yoshinaga Y."/>
            <person name="Zwiers L.-H."/>
            <person name="Turgeon B."/>
            <person name="Goodwin S."/>
            <person name="Spatafora J."/>
            <person name="Crous P."/>
            <person name="Grigoriev I."/>
        </authorList>
    </citation>
    <scope>NUCLEOTIDE SEQUENCE</scope>
    <source>
        <strain evidence="11">CBS 115976</strain>
    </source>
</reference>
<accession>A0A6A6TTN3</accession>
<feature type="compositionally biased region" description="Low complexity" evidence="9">
    <location>
        <begin position="358"/>
        <end position="367"/>
    </location>
</feature>
<evidence type="ECO:0000313" key="12">
    <source>
        <dbReference type="Proteomes" id="UP000799302"/>
    </source>
</evidence>
<keyword evidence="2" id="KW-0479">Metal-binding</keyword>
<dbReference type="SUPFAM" id="SSF57667">
    <property type="entry name" value="beta-beta-alpha zinc fingers"/>
    <property type="match status" value="2"/>
</dbReference>
<evidence type="ECO:0000256" key="3">
    <source>
        <dbReference type="ARBA" id="ARBA00022737"/>
    </source>
</evidence>
<dbReference type="InterPro" id="IPR039999">
    <property type="entry name" value="LYAR"/>
</dbReference>
<evidence type="ECO:0000256" key="2">
    <source>
        <dbReference type="ARBA" id="ARBA00022723"/>
    </source>
</evidence>
<feature type="region of interest" description="Disordered" evidence="9">
    <location>
        <begin position="215"/>
        <end position="246"/>
    </location>
</feature>
<evidence type="ECO:0000259" key="10">
    <source>
        <dbReference type="Pfam" id="PF08790"/>
    </source>
</evidence>
<evidence type="ECO:0000256" key="1">
    <source>
        <dbReference type="ARBA" id="ARBA00004123"/>
    </source>
</evidence>
<feature type="domain" description="Zinc finger C2H2 LYAR-type" evidence="10">
    <location>
        <begin position="30"/>
        <end position="57"/>
    </location>
</feature>
<gene>
    <name evidence="11" type="ORF">BT63DRAFT_461638</name>
</gene>
<evidence type="ECO:0000256" key="7">
    <source>
        <dbReference type="ARBA" id="ARBA00061084"/>
    </source>
</evidence>
<dbReference type="GO" id="GO:0008270">
    <property type="term" value="F:zinc ion binding"/>
    <property type="evidence" value="ECO:0007669"/>
    <property type="project" value="UniProtKB-KW"/>
</dbReference>
<evidence type="ECO:0000313" key="11">
    <source>
        <dbReference type="EMBL" id="KAF2663120.1"/>
    </source>
</evidence>
<feature type="compositionally biased region" description="Basic and acidic residues" evidence="9">
    <location>
        <begin position="168"/>
        <end position="178"/>
    </location>
</feature>
<sequence>MVSFSCENCGDVLTKKKLDSHRGQCRGASFTCIDCMVHFHATEYRSHTSCISEAQKYQGALYKEKKGKQNTAQHNSTTTNATPAKQSSKHKDTATTNSSQKMDNSQALVARNTYIHKTYTSTAIAIVDAPPEAPEPPQNVNVFDFLLPNGAVDSDDWESERDDDDDMRPEPLAKHDQSQEYLARGFSYGDEPVAANFERFDSHPNLDAKQAADFITPAPQRSHNRNISMDSTGAKKSGKRKRGHPEGLDLAKDVVMTDAAPPLHSGLTGGMNRLLNGGPHGFPPSPDLSVDAHSPQSPIKRSRGNKESSHRREKKERRKSDSDKERKPKKSKSEDAVTKRDRNGHALWERRRTRKRSPSPSSPHVSPNGRQKKQLKALEYPDRNLVAEDMSKALVRIEHAPTTKSVDMFLSCLVKGSETDEGVSVYKALKRWRRDGGSGEKELWKRLKIRANEHGDLVLCV</sequence>
<keyword evidence="4 8" id="KW-0863">Zinc-finger</keyword>
<feature type="region of interest" description="Disordered" evidence="9">
    <location>
        <begin position="65"/>
        <end position="105"/>
    </location>
</feature>
<proteinExistence type="inferred from homology"/>
<evidence type="ECO:0000256" key="6">
    <source>
        <dbReference type="ARBA" id="ARBA00023242"/>
    </source>
</evidence>
<feature type="compositionally biased region" description="Polar residues" evidence="9">
    <location>
        <begin position="94"/>
        <end position="105"/>
    </location>
</feature>
<dbReference type="FunFam" id="3.30.1490.490:FF:000001">
    <property type="entry name" value="cell growth-regulating nucleolar protein-like"/>
    <property type="match status" value="1"/>
</dbReference>
<keyword evidence="12" id="KW-1185">Reference proteome</keyword>
<feature type="region of interest" description="Disordered" evidence="9">
    <location>
        <begin position="261"/>
        <end position="375"/>
    </location>
</feature>
<feature type="compositionally biased region" description="Acidic residues" evidence="9">
    <location>
        <begin position="153"/>
        <end position="167"/>
    </location>
</feature>
<dbReference type="Proteomes" id="UP000799302">
    <property type="component" value="Unassembled WGS sequence"/>
</dbReference>
<feature type="compositionally biased region" description="Basic and acidic residues" evidence="9">
    <location>
        <begin position="318"/>
        <end position="350"/>
    </location>
</feature>
<dbReference type="PANTHER" id="PTHR13100">
    <property type="entry name" value="CELL GROWTH-REGULATING NUCLEOLAR PROTEIN LYAR"/>
    <property type="match status" value="1"/>
</dbReference>
<dbReference type="OrthoDB" id="21474at2759"/>
<dbReference type="Gene3D" id="3.30.1490.490">
    <property type="match status" value="1"/>
</dbReference>
<feature type="compositionally biased region" description="Polar residues" evidence="9">
    <location>
        <begin position="69"/>
        <end position="86"/>
    </location>
</feature>
<dbReference type="PROSITE" id="PS51804">
    <property type="entry name" value="ZF_C2HC_LYAR"/>
    <property type="match status" value="2"/>
</dbReference>
<keyword evidence="6" id="KW-0539">Nucleus</keyword>
<dbReference type="InterPro" id="IPR014898">
    <property type="entry name" value="Znf_C2H2_LYAR"/>
</dbReference>
<dbReference type="InterPro" id="IPR036236">
    <property type="entry name" value="Znf_C2H2_sf"/>
</dbReference>
<keyword evidence="5" id="KW-0862">Zinc</keyword>
<name>A0A6A6TTN3_9PEZI</name>
<evidence type="ECO:0000256" key="9">
    <source>
        <dbReference type="SAM" id="MobiDB-lite"/>
    </source>
</evidence>
<dbReference type="Pfam" id="PF08790">
    <property type="entry name" value="zf-LYAR"/>
    <property type="match status" value="1"/>
</dbReference>
<protein>
    <recommendedName>
        <fullName evidence="10">Zinc finger C2H2 LYAR-type domain-containing protein</fullName>
    </recommendedName>
</protein>
<comment type="subcellular location">
    <subcellularLocation>
        <location evidence="1">Nucleus</location>
    </subcellularLocation>
</comment>
<organism evidence="11 12">
    <name type="scientific">Microthyrium microscopicum</name>
    <dbReference type="NCBI Taxonomy" id="703497"/>
    <lineage>
        <taxon>Eukaryota</taxon>
        <taxon>Fungi</taxon>
        <taxon>Dikarya</taxon>
        <taxon>Ascomycota</taxon>
        <taxon>Pezizomycotina</taxon>
        <taxon>Dothideomycetes</taxon>
        <taxon>Dothideomycetes incertae sedis</taxon>
        <taxon>Microthyriales</taxon>
        <taxon>Microthyriaceae</taxon>
        <taxon>Microthyrium</taxon>
    </lineage>
</organism>
<feature type="compositionally biased region" description="Polar residues" evidence="9">
    <location>
        <begin position="219"/>
        <end position="231"/>
    </location>
</feature>
<dbReference type="GO" id="GO:0000122">
    <property type="term" value="P:negative regulation of transcription by RNA polymerase II"/>
    <property type="evidence" value="ECO:0007669"/>
    <property type="project" value="TreeGrafter"/>
</dbReference>
<dbReference type="GO" id="GO:0005730">
    <property type="term" value="C:nucleolus"/>
    <property type="evidence" value="ECO:0007669"/>
    <property type="project" value="TreeGrafter"/>
</dbReference>
<dbReference type="AlphaFoldDB" id="A0A6A6TTN3"/>
<keyword evidence="3" id="KW-0677">Repeat</keyword>
<dbReference type="GO" id="GO:0006364">
    <property type="term" value="P:rRNA processing"/>
    <property type="evidence" value="ECO:0007669"/>
    <property type="project" value="TreeGrafter"/>
</dbReference>
<evidence type="ECO:0000256" key="4">
    <source>
        <dbReference type="ARBA" id="ARBA00022771"/>
    </source>
</evidence>
<feature type="region of interest" description="Disordered" evidence="9">
    <location>
        <begin position="151"/>
        <end position="180"/>
    </location>
</feature>
<evidence type="ECO:0000256" key="8">
    <source>
        <dbReference type="PROSITE-ProRule" id="PRU01145"/>
    </source>
</evidence>
<dbReference type="EMBL" id="MU004248">
    <property type="protein sequence ID" value="KAF2663120.1"/>
    <property type="molecule type" value="Genomic_DNA"/>
</dbReference>
<dbReference type="PANTHER" id="PTHR13100:SF10">
    <property type="entry name" value="CELL GROWTH-REGULATING NUCLEOLAR PROTEIN"/>
    <property type="match status" value="1"/>
</dbReference>
<comment type="similarity">
    <text evidence="7">Belongs to the UPF0743 family.</text>
</comment>
<evidence type="ECO:0000256" key="5">
    <source>
        <dbReference type="ARBA" id="ARBA00022833"/>
    </source>
</evidence>